<dbReference type="RefSeq" id="WP_092860766.1">
    <property type="nucleotide sequence ID" value="NZ_FOQH01000006.1"/>
</dbReference>
<evidence type="ECO:0000313" key="2">
    <source>
        <dbReference type="EMBL" id="SFI42281.1"/>
    </source>
</evidence>
<dbReference type="AlphaFoldDB" id="A0A1I3I2W7"/>
<dbReference type="OrthoDB" id="527247at2"/>
<sequence>MAGLAAIHQAGESVVQLLRARRDLMAEQDVLGPVPAGLDISQVGTARLTSAQPPNAGLTICCYSVTRSEQPVARLPAREKADRVSIAVELGYLVVPWASSAAEEHGVLAWAMLELSRYSLLDRSLLAGDAWERDETLQIVPESLATDDLFRIWSALQLRYRLSATFRARVIRLSYGRPETGPPVVATRFGFADADPLTEGTP</sequence>
<dbReference type="EMBL" id="FOQH01000006">
    <property type="protein sequence ID" value="SFI42281.1"/>
    <property type="molecule type" value="Genomic_DNA"/>
</dbReference>
<evidence type="ECO:0000313" key="3">
    <source>
        <dbReference type="Proteomes" id="UP000199377"/>
    </source>
</evidence>
<protein>
    <recommendedName>
        <fullName evidence="1">Pvc16 N-terminal domain-containing protein</fullName>
    </recommendedName>
</protein>
<gene>
    <name evidence="2" type="ORF">SAMN05216258_106312</name>
</gene>
<accession>A0A1I3I2W7</accession>
<keyword evidence="3" id="KW-1185">Reference proteome</keyword>
<proteinExistence type="predicted"/>
<feature type="domain" description="Pvc16 N-terminal" evidence="1">
    <location>
        <begin position="38"/>
        <end position="186"/>
    </location>
</feature>
<dbReference type="Proteomes" id="UP000199377">
    <property type="component" value="Unassembled WGS sequence"/>
</dbReference>
<reference evidence="2 3" key="1">
    <citation type="submission" date="2016-10" db="EMBL/GenBank/DDBJ databases">
        <authorList>
            <person name="de Groot N.N."/>
        </authorList>
    </citation>
    <scope>NUCLEOTIDE SEQUENCE [LARGE SCALE GENOMIC DNA]</scope>
    <source>
        <strain evidence="2 3">CGMCC 1.11030</strain>
    </source>
</reference>
<dbReference type="STRING" id="1114924.SAMN05216258_106312"/>
<organism evidence="2 3">
    <name type="scientific">Albimonas pacifica</name>
    <dbReference type="NCBI Taxonomy" id="1114924"/>
    <lineage>
        <taxon>Bacteria</taxon>
        <taxon>Pseudomonadati</taxon>
        <taxon>Pseudomonadota</taxon>
        <taxon>Alphaproteobacteria</taxon>
        <taxon>Rhodobacterales</taxon>
        <taxon>Paracoccaceae</taxon>
        <taxon>Albimonas</taxon>
    </lineage>
</organism>
<name>A0A1I3I2W7_9RHOB</name>
<dbReference type="Pfam" id="PF14065">
    <property type="entry name" value="Pvc16_N"/>
    <property type="match status" value="1"/>
</dbReference>
<evidence type="ECO:0000259" key="1">
    <source>
        <dbReference type="Pfam" id="PF14065"/>
    </source>
</evidence>
<dbReference type="InterPro" id="IPR025351">
    <property type="entry name" value="Pvc16_N"/>
</dbReference>